<dbReference type="Proteomes" id="UP000000599">
    <property type="component" value="Chromosome D"/>
</dbReference>
<dbReference type="STRING" id="284592.Q6BSR9"/>
<dbReference type="AlphaFoldDB" id="Q6BSR9"/>
<dbReference type="GeneID" id="2901343"/>
<sequence length="545" mass="61864">MVKYTHAEELRFKLPIEETSADLNYAKYLDDPNNNGEFDELFLRNDASHERSGNIQSITNMNLGIFGQVEGLSLLDALDVNTDITTAALLRVHLLRISMTIWLFFHLGLIHWLECFGNICELVHQFLFMLCSEAKAQAKKQKFSIRGIDYVIEAANYRYYIVERFPLVLCQFLCRNLICYSPSGLKEFQESFPSVDKSLFPQSTCLLLKINDNLLAAPPDIPQPYLDNGKEVKVPSKREYQHVLSLRNEYFTQKRTHLAAEKVKMLSEIGRFVTWNCLLPSIKFVDIYERYGCIWDGNILTVEEKLETLGASILNELCSFTNTCSKDELNYLKNIIPEITLFDIATGTKYIVHGNVTEDFGYELEFPDSLDSSTSNKRVLMVYLSDGRSRKELMLNYALQSISKERLDIAPRILLPSTPDLVIVTGKTYQNPLQTYGFACADEGGSRLISPLIYSRQGRFGFNQFSRSIFSYISNNSTSVLSTEKTESATCIENGPDADSLATTNKSISSYVSFQSSQYLTNLFKRVKGLTTFGTTSDKEVALED</sequence>
<dbReference type="eggNOG" id="ENOG502S7YT">
    <property type="taxonomic scope" value="Eukaryota"/>
</dbReference>
<organism evidence="1 2">
    <name type="scientific">Debaryomyces hansenii (strain ATCC 36239 / CBS 767 / BCRC 21394 / JCM 1990 / NBRC 0083 / IGC 2968)</name>
    <name type="common">Yeast</name>
    <name type="synonym">Torulaspora hansenii</name>
    <dbReference type="NCBI Taxonomy" id="284592"/>
    <lineage>
        <taxon>Eukaryota</taxon>
        <taxon>Fungi</taxon>
        <taxon>Dikarya</taxon>
        <taxon>Ascomycota</taxon>
        <taxon>Saccharomycotina</taxon>
        <taxon>Pichiomycetes</taxon>
        <taxon>Debaryomycetaceae</taxon>
        <taxon>Debaryomyces</taxon>
    </lineage>
</organism>
<gene>
    <name evidence="1" type="ordered locus">DEHA2D06732g</name>
</gene>
<protein>
    <submittedName>
        <fullName evidence="1">DEHA2D06732p</fullName>
    </submittedName>
</protein>
<reference evidence="1 2" key="1">
    <citation type="journal article" date="2004" name="Nature">
        <title>Genome evolution in yeasts.</title>
        <authorList>
            <consortium name="Genolevures"/>
            <person name="Dujon B."/>
            <person name="Sherman D."/>
            <person name="Fischer G."/>
            <person name="Durrens P."/>
            <person name="Casaregola S."/>
            <person name="Lafontaine I."/>
            <person name="de Montigny J."/>
            <person name="Marck C."/>
            <person name="Neuveglise C."/>
            <person name="Talla E."/>
            <person name="Goffard N."/>
            <person name="Frangeul L."/>
            <person name="Aigle M."/>
            <person name="Anthouard V."/>
            <person name="Babour A."/>
            <person name="Barbe V."/>
            <person name="Barnay S."/>
            <person name="Blanchin S."/>
            <person name="Beckerich J.M."/>
            <person name="Beyne E."/>
            <person name="Bleykasten C."/>
            <person name="Boisrame A."/>
            <person name="Boyer J."/>
            <person name="Cattolico L."/>
            <person name="Confanioleri F."/>
            <person name="de Daruvar A."/>
            <person name="Despons L."/>
            <person name="Fabre E."/>
            <person name="Fairhead C."/>
            <person name="Ferry-Dumazet H."/>
            <person name="Groppi A."/>
            <person name="Hantraye F."/>
            <person name="Hennequin C."/>
            <person name="Jauniaux N."/>
            <person name="Joyet P."/>
            <person name="Kachouri R."/>
            <person name="Kerrest A."/>
            <person name="Koszul R."/>
            <person name="Lemaire M."/>
            <person name="Lesur I."/>
            <person name="Ma L."/>
            <person name="Muller H."/>
            <person name="Nicaud J.M."/>
            <person name="Nikolski M."/>
            <person name="Oztas S."/>
            <person name="Ozier-Kalogeropoulos O."/>
            <person name="Pellenz S."/>
            <person name="Potier S."/>
            <person name="Richard G.F."/>
            <person name="Straub M.L."/>
            <person name="Suleau A."/>
            <person name="Swennene D."/>
            <person name="Tekaia F."/>
            <person name="Wesolowski-Louvel M."/>
            <person name="Westhof E."/>
            <person name="Wirth B."/>
            <person name="Zeniou-Meyer M."/>
            <person name="Zivanovic I."/>
            <person name="Bolotin-Fukuhara M."/>
            <person name="Thierry A."/>
            <person name="Bouchier C."/>
            <person name="Caudron B."/>
            <person name="Scarpelli C."/>
            <person name="Gaillardin C."/>
            <person name="Weissenbach J."/>
            <person name="Wincker P."/>
            <person name="Souciet J.L."/>
        </authorList>
    </citation>
    <scope>NUCLEOTIDE SEQUENCE [LARGE SCALE GENOMIC DNA]</scope>
    <source>
        <strain evidence="2">ATCC 36239 / CBS 767 / BCRC 21394 / JCM 1990 / NBRC 0083 / IGC 2968</strain>
    </source>
</reference>
<name>Q6BSR9_DEBHA</name>
<evidence type="ECO:0000313" key="2">
    <source>
        <dbReference type="Proteomes" id="UP000000599"/>
    </source>
</evidence>
<dbReference type="EMBL" id="CR382136">
    <property type="protein sequence ID" value="CAG86895.2"/>
    <property type="molecule type" value="Genomic_DNA"/>
</dbReference>
<accession>Q6BSR9</accession>
<dbReference type="OrthoDB" id="4026335at2759"/>
<dbReference type="OMA" id="NTWELMS"/>
<dbReference type="HOGENOM" id="CLU_037138_0_0_1"/>
<evidence type="ECO:0000313" key="1">
    <source>
        <dbReference type="EMBL" id="CAG86895.2"/>
    </source>
</evidence>
<proteinExistence type="predicted"/>
<dbReference type="KEGG" id="dha:DEHA2D06732g"/>
<dbReference type="RefSeq" id="XP_458751.2">
    <property type="nucleotide sequence ID" value="XM_458751.2"/>
</dbReference>
<keyword evidence="2" id="KW-1185">Reference proteome</keyword>
<dbReference type="InParanoid" id="Q6BSR9"/>